<dbReference type="GO" id="GO:0016020">
    <property type="term" value="C:membrane"/>
    <property type="evidence" value="ECO:0007669"/>
    <property type="project" value="InterPro"/>
</dbReference>
<name>E3I4W5_RHOVT</name>
<dbReference type="NCBIfam" id="TIGR01728">
    <property type="entry name" value="SsuA_fam"/>
    <property type="match status" value="1"/>
</dbReference>
<dbReference type="EMBL" id="CP002292">
    <property type="protein sequence ID" value="ADP72787.1"/>
    <property type="molecule type" value="Genomic_DNA"/>
</dbReference>
<dbReference type="AlphaFoldDB" id="E3I4W5"/>
<evidence type="ECO:0000256" key="2">
    <source>
        <dbReference type="ARBA" id="ARBA00022448"/>
    </source>
</evidence>
<dbReference type="HOGENOM" id="CLU_028871_12_2_5"/>
<dbReference type="PANTHER" id="PTHR30024:SF21">
    <property type="entry name" value="ABC TRANSPORTER SUBSTRATE-BINDING PROTEIN"/>
    <property type="match status" value="1"/>
</dbReference>
<dbReference type="GO" id="GO:0042626">
    <property type="term" value="F:ATPase-coupled transmembrane transporter activity"/>
    <property type="evidence" value="ECO:0007669"/>
    <property type="project" value="InterPro"/>
</dbReference>
<keyword evidence="6" id="KW-1185">Reference proteome</keyword>
<evidence type="ECO:0000313" key="5">
    <source>
        <dbReference type="EMBL" id="ADP72787.1"/>
    </source>
</evidence>
<dbReference type="Pfam" id="PF09084">
    <property type="entry name" value="NMT1"/>
    <property type="match status" value="1"/>
</dbReference>
<dbReference type="InterPro" id="IPR010067">
    <property type="entry name" value="ABC_SsuA_sub-bd"/>
</dbReference>
<dbReference type="Gene3D" id="3.40.190.10">
    <property type="entry name" value="Periplasmic binding protein-like II"/>
    <property type="match status" value="2"/>
</dbReference>
<proteinExistence type="predicted"/>
<reference evidence="6" key="1">
    <citation type="journal article" date="2011" name="J. Bacteriol.">
        <title>Genome sequences of eight morphologically diverse alphaproteobacteria.</title>
        <authorList>
            <consortium name="US DOE Joint Genome Institute"/>
            <person name="Brown P.J."/>
            <person name="Kysela D.T."/>
            <person name="Buechlein A."/>
            <person name="Hemmerich C."/>
            <person name="Brun Y.V."/>
        </authorList>
    </citation>
    <scope>NUCLEOTIDE SEQUENCE [LARGE SCALE GENOMIC DNA]</scope>
    <source>
        <strain evidence="6">ATCC 17100 / ATH 3.1.1 / DSM 162 / LMG 4299</strain>
    </source>
</reference>
<dbReference type="GO" id="GO:0042597">
    <property type="term" value="C:periplasmic space"/>
    <property type="evidence" value="ECO:0007669"/>
    <property type="project" value="UniProtKB-SubCell"/>
</dbReference>
<dbReference type="KEGG" id="rva:Rvan_3617"/>
<dbReference type="OrthoDB" id="7374754at2"/>
<accession>E3I4W5</accession>
<protein>
    <submittedName>
        <fullName evidence="5">Aliphatic sulfonates family ABC transporter, periplasmic ligand-binding protein</fullName>
    </submittedName>
</protein>
<evidence type="ECO:0000313" key="6">
    <source>
        <dbReference type="Proteomes" id="UP000001399"/>
    </source>
</evidence>
<sequence>MSSVKSKARLRLGLLAVAVVALVAVGLSVASFSNSDGRQIEVIRVGSTAPGHLVFTVSKHLHAWDREFAPDGIRIEYLPFTGGGSEAATALSSGNLEFMFTASNPALRAAASGADVKMVAVSSFARRGASSIIVRADSPIRSVADLKGKKVAYLAGTVRHASLVRVLQSVDLTIKDIQSLQLDAMASAPALLRGDIDALVEGEGTVWKLMQQKAVRVLVDGRNHPEWATPSVITVNGDFARRHPDLVRRFLAVDLQCAEWADAHPEETIRVLSKLNGQPVEYLRTYHPDGRFFAQPAITSEALQSLRDEEEFMRSTALLKGSIDHGTWVDRSYIDAVYAASGKGNASETVRVVSDQKAQASQ</sequence>
<dbReference type="Proteomes" id="UP000001399">
    <property type="component" value="Chromosome"/>
</dbReference>
<keyword evidence="3" id="KW-0732">Signal</keyword>
<dbReference type="eggNOG" id="COG0715">
    <property type="taxonomic scope" value="Bacteria"/>
</dbReference>
<dbReference type="RefSeq" id="WP_013421142.1">
    <property type="nucleotide sequence ID" value="NC_014664.1"/>
</dbReference>
<evidence type="ECO:0000256" key="3">
    <source>
        <dbReference type="ARBA" id="ARBA00022729"/>
    </source>
</evidence>
<gene>
    <name evidence="5" type="ordered locus">Rvan_3617</name>
</gene>
<organism evidence="5 6">
    <name type="scientific">Rhodomicrobium vannielii (strain ATCC 17100 / DSM 162 / LMG 4299 / NCIMB 10020 / ATH 3.1.1)</name>
    <dbReference type="NCBI Taxonomy" id="648757"/>
    <lineage>
        <taxon>Bacteria</taxon>
        <taxon>Pseudomonadati</taxon>
        <taxon>Pseudomonadota</taxon>
        <taxon>Alphaproteobacteria</taxon>
        <taxon>Hyphomicrobiales</taxon>
        <taxon>Hyphomicrobiaceae</taxon>
        <taxon>Rhodomicrobium</taxon>
    </lineage>
</organism>
<feature type="domain" description="SsuA/THI5-like" evidence="4">
    <location>
        <begin position="68"/>
        <end position="267"/>
    </location>
</feature>
<dbReference type="SUPFAM" id="SSF53850">
    <property type="entry name" value="Periplasmic binding protein-like II"/>
    <property type="match status" value="1"/>
</dbReference>
<comment type="subcellular location">
    <subcellularLocation>
        <location evidence="1">Periplasm</location>
    </subcellularLocation>
</comment>
<evidence type="ECO:0000256" key="1">
    <source>
        <dbReference type="ARBA" id="ARBA00004418"/>
    </source>
</evidence>
<dbReference type="PANTHER" id="PTHR30024">
    <property type="entry name" value="ALIPHATIC SULFONATES-BINDING PROTEIN-RELATED"/>
    <property type="match status" value="1"/>
</dbReference>
<dbReference type="InterPro" id="IPR015168">
    <property type="entry name" value="SsuA/THI5"/>
</dbReference>
<keyword evidence="2" id="KW-0813">Transport</keyword>
<dbReference type="STRING" id="648757.Rvan_3617"/>
<dbReference type="CDD" id="cd01008">
    <property type="entry name" value="PBP2_NrtA_SsuA_CpmA_like"/>
    <property type="match status" value="1"/>
</dbReference>
<evidence type="ECO:0000259" key="4">
    <source>
        <dbReference type="Pfam" id="PF09084"/>
    </source>
</evidence>